<comment type="caution">
    <text evidence="1">The sequence shown here is derived from an EMBL/GenBank/DDBJ whole genome shotgun (WGS) entry which is preliminary data.</text>
</comment>
<name>A0A7J8MEQ5_9ROSI</name>
<dbReference type="EMBL" id="JABEZX010000008">
    <property type="protein sequence ID" value="MBA0563195.1"/>
    <property type="molecule type" value="Genomic_DNA"/>
</dbReference>
<evidence type="ECO:0000313" key="2">
    <source>
        <dbReference type="Proteomes" id="UP000593572"/>
    </source>
</evidence>
<keyword evidence="2" id="KW-1185">Reference proteome</keyword>
<accession>A0A7J8MEQ5</accession>
<proteinExistence type="predicted"/>
<organism evidence="1 2">
    <name type="scientific">Gossypium lobatum</name>
    <dbReference type="NCBI Taxonomy" id="34289"/>
    <lineage>
        <taxon>Eukaryota</taxon>
        <taxon>Viridiplantae</taxon>
        <taxon>Streptophyta</taxon>
        <taxon>Embryophyta</taxon>
        <taxon>Tracheophyta</taxon>
        <taxon>Spermatophyta</taxon>
        <taxon>Magnoliopsida</taxon>
        <taxon>eudicotyledons</taxon>
        <taxon>Gunneridae</taxon>
        <taxon>Pentapetalae</taxon>
        <taxon>rosids</taxon>
        <taxon>malvids</taxon>
        <taxon>Malvales</taxon>
        <taxon>Malvaceae</taxon>
        <taxon>Malvoideae</taxon>
        <taxon>Gossypium</taxon>
    </lineage>
</organism>
<dbReference type="PANTHER" id="PTHR48200:SF1">
    <property type="entry name" value="AMINOTRANSFERASE-LIKE PLANT MOBILE DOMAIN-CONTAINING PROTEIN"/>
    <property type="match status" value="1"/>
</dbReference>
<reference evidence="1 2" key="1">
    <citation type="journal article" date="2019" name="Genome Biol. Evol.">
        <title>Insights into the evolution of the New World diploid cottons (Gossypium, subgenus Houzingenia) based on genome sequencing.</title>
        <authorList>
            <person name="Grover C.E."/>
            <person name="Arick M.A. 2nd"/>
            <person name="Thrash A."/>
            <person name="Conover J.L."/>
            <person name="Sanders W.S."/>
            <person name="Peterson D.G."/>
            <person name="Frelichowski J.E."/>
            <person name="Scheffler J.A."/>
            <person name="Scheffler B.E."/>
            <person name="Wendel J.F."/>
        </authorList>
    </citation>
    <scope>NUCLEOTIDE SEQUENCE [LARGE SCALE GENOMIC DNA]</scope>
    <source>
        <strain evidence="1">157</strain>
        <tissue evidence="1">Leaf</tissue>
    </source>
</reference>
<sequence length="245" mass="28421">MLNRELVLEKGFLDKVEDNAAVRIWSKKTQQEKCNSSTEGYKSELWDFTRISLMSMWISTHSELWPGIGIPPITALLLERIQADKAYFRAANVPTFLNKLMSLMGMSEQRKRVDVFALSIYGLVILPKALGHIDDVVSNLLNRLDKRVIPVLAILAETFKSLSACRRACERRFIGDFDWVPLLEIWEAIGYTPIPVMQGLAQCEFAYRADNYKKKVREISNAWNQTHRRKRFATNLMTTPEYDWW</sequence>
<dbReference type="Proteomes" id="UP000593572">
    <property type="component" value="Unassembled WGS sequence"/>
</dbReference>
<dbReference type="PANTHER" id="PTHR48200">
    <property type="entry name" value="PROTEIN, PUTATIVE-RELATED"/>
    <property type="match status" value="1"/>
</dbReference>
<protein>
    <submittedName>
        <fullName evidence="1">Uncharacterized protein</fullName>
    </submittedName>
</protein>
<gene>
    <name evidence="1" type="ORF">Golob_008192</name>
</gene>
<dbReference type="AlphaFoldDB" id="A0A7J8MEQ5"/>
<evidence type="ECO:0000313" key="1">
    <source>
        <dbReference type="EMBL" id="MBA0563195.1"/>
    </source>
</evidence>